<dbReference type="CDD" id="cd21133">
    <property type="entry name" value="EVE"/>
    <property type="match status" value="1"/>
</dbReference>
<keyword evidence="3" id="KW-1185">Reference proteome</keyword>
<dbReference type="Pfam" id="PF01878">
    <property type="entry name" value="EVE"/>
    <property type="match status" value="1"/>
</dbReference>
<evidence type="ECO:0000313" key="2">
    <source>
        <dbReference type="EMBL" id="MBL0742535.1"/>
    </source>
</evidence>
<dbReference type="RefSeq" id="WP_202010867.1">
    <property type="nucleotide sequence ID" value="NZ_JAERRB010000004.1"/>
</dbReference>
<dbReference type="InterPro" id="IPR002740">
    <property type="entry name" value="EVE_domain"/>
</dbReference>
<dbReference type="InterPro" id="IPR047197">
    <property type="entry name" value="THYN1-like_EVE"/>
</dbReference>
<organism evidence="2 3">
    <name type="scientific">Chryseolinea lacunae</name>
    <dbReference type="NCBI Taxonomy" id="2801331"/>
    <lineage>
        <taxon>Bacteria</taxon>
        <taxon>Pseudomonadati</taxon>
        <taxon>Bacteroidota</taxon>
        <taxon>Cytophagia</taxon>
        <taxon>Cytophagales</taxon>
        <taxon>Fulvivirgaceae</taxon>
        <taxon>Chryseolinea</taxon>
    </lineage>
</organism>
<evidence type="ECO:0000313" key="3">
    <source>
        <dbReference type="Proteomes" id="UP000613030"/>
    </source>
</evidence>
<accession>A0ABS1KT52</accession>
<dbReference type="Proteomes" id="UP000613030">
    <property type="component" value="Unassembled WGS sequence"/>
</dbReference>
<dbReference type="EMBL" id="JAERRB010000004">
    <property type="protein sequence ID" value="MBL0742535.1"/>
    <property type="molecule type" value="Genomic_DNA"/>
</dbReference>
<dbReference type="Gene3D" id="3.10.590.10">
    <property type="entry name" value="ph1033 like domains"/>
    <property type="match status" value="1"/>
</dbReference>
<sequence length="137" mass="15894">MNYWLMKTEPSTFSWDDLVRDKKTGWDGVRNFQARNNLKAMKKGDLAFIYHSMEDKAVVGIAKITKEHYPDPKDNEWVAVEIAPEKKLKRPITLGEVKADKRLSEMVLVKSSRLSVQPVRVEEFDMIIALSEKKIKE</sequence>
<name>A0ABS1KT52_9BACT</name>
<dbReference type="PANTHER" id="PTHR14087">
    <property type="entry name" value="THYMOCYTE NUCLEAR PROTEIN 1"/>
    <property type="match status" value="1"/>
</dbReference>
<proteinExistence type="predicted"/>
<dbReference type="PANTHER" id="PTHR14087:SF7">
    <property type="entry name" value="THYMOCYTE NUCLEAR PROTEIN 1"/>
    <property type="match status" value="1"/>
</dbReference>
<dbReference type="SUPFAM" id="SSF88697">
    <property type="entry name" value="PUA domain-like"/>
    <property type="match status" value="1"/>
</dbReference>
<feature type="domain" description="EVE" evidence="1">
    <location>
        <begin position="2"/>
        <end position="129"/>
    </location>
</feature>
<comment type="caution">
    <text evidence="2">The sequence shown here is derived from an EMBL/GenBank/DDBJ whole genome shotgun (WGS) entry which is preliminary data.</text>
</comment>
<gene>
    <name evidence="2" type="ORF">JI741_15005</name>
</gene>
<dbReference type="InterPro" id="IPR052181">
    <property type="entry name" value="5hmC_binding"/>
</dbReference>
<protein>
    <submittedName>
        <fullName evidence="2">EVE domain-containing protein</fullName>
    </submittedName>
</protein>
<evidence type="ECO:0000259" key="1">
    <source>
        <dbReference type="Pfam" id="PF01878"/>
    </source>
</evidence>
<reference evidence="2 3" key="1">
    <citation type="submission" date="2021-01" db="EMBL/GenBank/DDBJ databases">
        <title>Chryseolinea sp. Jin1 Genome sequencing and assembly.</title>
        <authorList>
            <person name="Kim I."/>
        </authorList>
    </citation>
    <scope>NUCLEOTIDE SEQUENCE [LARGE SCALE GENOMIC DNA]</scope>
    <source>
        <strain evidence="2 3">Jin1</strain>
    </source>
</reference>
<dbReference type="InterPro" id="IPR015947">
    <property type="entry name" value="PUA-like_sf"/>
</dbReference>